<evidence type="ECO:0000313" key="9">
    <source>
        <dbReference type="EMBL" id="TBU00575.1"/>
    </source>
</evidence>
<dbReference type="SUPFAM" id="SSF46565">
    <property type="entry name" value="Chaperone J-domain"/>
    <property type="match status" value="1"/>
</dbReference>
<dbReference type="Pfam" id="PF00226">
    <property type="entry name" value="DnaJ"/>
    <property type="match status" value="1"/>
</dbReference>
<protein>
    <submittedName>
        <fullName evidence="9">Subunit Sec63 of preprotein translocase</fullName>
    </submittedName>
</protein>
<name>A0A4Q9L0T4_9MICR</name>
<evidence type="ECO:0000259" key="8">
    <source>
        <dbReference type="PROSITE" id="PS50076"/>
    </source>
</evidence>
<reference evidence="9 10" key="1">
    <citation type="submission" date="2017-12" db="EMBL/GenBank/DDBJ databases">
        <authorList>
            <person name="Pombert J.-F."/>
            <person name="Haag K.L."/>
            <person name="Ebert D."/>
        </authorList>
    </citation>
    <scope>NUCLEOTIDE SEQUENCE [LARGE SCALE GENOMIC DNA]</scope>
    <source>
        <strain evidence="9">FI-OER-3-3</strain>
    </source>
</reference>
<comment type="subcellular location">
    <subcellularLocation>
        <location evidence="1">Endomembrane system</location>
        <topology evidence="1">Multi-pass membrane protein</topology>
    </subcellularLocation>
</comment>
<keyword evidence="2" id="KW-0813">Transport</keyword>
<keyword evidence="3 7" id="KW-0812">Transmembrane</keyword>
<dbReference type="GO" id="GO:0003723">
    <property type="term" value="F:RNA binding"/>
    <property type="evidence" value="ECO:0007669"/>
    <property type="project" value="TreeGrafter"/>
</dbReference>
<comment type="caution">
    <text evidence="9">The sequence shown here is derived from an EMBL/GenBank/DDBJ whole genome shotgun (WGS) entry which is preliminary data.</text>
</comment>
<dbReference type="SMART" id="SM00271">
    <property type="entry name" value="DnaJ"/>
    <property type="match status" value="1"/>
</dbReference>
<evidence type="ECO:0000256" key="3">
    <source>
        <dbReference type="ARBA" id="ARBA00022692"/>
    </source>
</evidence>
<dbReference type="InterPro" id="IPR001623">
    <property type="entry name" value="DnaJ_domain"/>
</dbReference>
<dbReference type="GO" id="GO:0006614">
    <property type="term" value="P:SRP-dependent cotranslational protein targeting to membrane"/>
    <property type="evidence" value="ECO:0007669"/>
    <property type="project" value="TreeGrafter"/>
</dbReference>
<dbReference type="PANTHER" id="PTHR24075:SF0">
    <property type="entry name" value="TRANSLOCATION PROTEIN SEC63 HOMOLOG"/>
    <property type="match status" value="1"/>
</dbReference>
<dbReference type="GO" id="GO:0031207">
    <property type="term" value="C:Sec62/Sec63 complex"/>
    <property type="evidence" value="ECO:0007669"/>
    <property type="project" value="TreeGrafter"/>
</dbReference>
<dbReference type="EMBL" id="PITJ01000964">
    <property type="protein sequence ID" value="TBU00575.1"/>
    <property type="molecule type" value="Genomic_DNA"/>
</dbReference>
<dbReference type="Pfam" id="PF02889">
    <property type="entry name" value="Sec63"/>
    <property type="match status" value="1"/>
</dbReference>
<dbReference type="Gene3D" id="1.10.3380.10">
    <property type="entry name" value="Sec63 N-terminal domain-like domain"/>
    <property type="match status" value="1"/>
</dbReference>
<dbReference type="GO" id="GO:0006620">
    <property type="term" value="P:post-translational protein targeting to endoplasmic reticulum membrane"/>
    <property type="evidence" value="ECO:0007669"/>
    <property type="project" value="TreeGrafter"/>
</dbReference>
<dbReference type="GO" id="GO:0008320">
    <property type="term" value="F:protein transmembrane transporter activity"/>
    <property type="evidence" value="ECO:0007669"/>
    <property type="project" value="TreeGrafter"/>
</dbReference>
<keyword evidence="4" id="KW-0653">Protein transport</keyword>
<feature type="transmembrane region" description="Helical" evidence="7">
    <location>
        <begin position="178"/>
        <end position="197"/>
    </location>
</feature>
<accession>A0A4Q9L0T4</accession>
<organism evidence="9 10">
    <name type="scientific">Hamiltosporidium tvaerminnensis</name>
    <dbReference type="NCBI Taxonomy" id="1176355"/>
    <lineage>
        <taxon>Eukaryota</taxon>
        <taxon>Fungi</taxon>
        <taxon>Fungi incertae sedis</taxon>
        <taxon>Microsporidia</taxon>
        <taxon>Dubosqiidae</taxon>
        <taxon>Hamiltosporidium</taxon>
    </lineage>
</organism>
<feature type="domain" description="J" evidence="8">
    <location>
        <begin position="91"/>
        <end position="163"/>
    </location>
</feature>
<evidence type="ECO:0000256" key="7">
    <source>
        <dbReference type="SAM" id="Phobius"/>
    </source>
</evidence>
<dbReference type="Gene3D" id="1.10.287.110">
    <property type="entry name" value="DnaJ domain"/>
    <property type="match status" value="1"/>
</dbReference>
<feature type="transmembrane region" description="Helical" evidence="7">
    <location>
        <begin position="59"/>
        <end position="79"/>
    </location>
</feature>
<evidence type="ECO:0000256" key="4">
    <source>
        <dbReference type="ARBA" id="ARBA00022927"/>
    </source>
</evidence>
<gene>
    <name evidence="9" type="ORF">CWI37_0964p0010</name>
</gene>
<evidence type="ECO:0000256" key="6">
    <source>
        <dbReference type="ARBA" id="ARBA00023136"/>
    </source>
</evidence>
<dbReference type="InterPro" id="IPR036869">
    <property type="entry name" value="J_dom_sf"/>
</dbReference>
<feature type="transmembrane region" description="Helical" evidence="7">
    <location>
        <begin position="12"/>
        <end position="31"/>
    </location>
</feature>
<keyword evidence="5 7" id="KW-1133">Transmembrane helix</keyword>
<dbReference type="CDD" id="cd06257">
    <property type="entry name" value="DnaJ"/>
    <property type="match status" value="1"/>
</dbReference>
<evidence type="ECO:0000256" key="5">
    <source>
        <dbReference type="ARBA" id="ARBA00022989"/>
    </source>
</evidence>
<dbReference type="Proteomes" id="UP000292362">
    <property type="component" value="Unassembled WGS sequence"/>
</dbReference>
<evidence type="ECO:0000256" key="2">
    <source>
        <dbReference type="ARBA" id="ARBA00022448"/>
    </source>
</evidence>
<evidence type="ECO:0000313" key="10">
    <source>
        <dbReference type="Proteomes" id="UP000292362"/>
    </source>
</evidence>
<keyword evidence="6 7" id="KW-0472">Membrane</keyword>
<dbReference type="AlphaFoldDB" id="A0A4Q9L0T4"/>
<dbReference type="InterPro" id="IPR004179">
    <property type="entry name" value="Sec63-dom"/>
</dbReference>
<dbReference type="SUPFAM" id="SSF158702">
    <property type="entry name" value="Sec63 N-terminal domain-like"/>
    <property type="match status" value="1"/>
</dbReference>
<evidence type="ECO:0000256" key="1">
    <source>
        <dbReference type="ARBA" id="ARBA00004127"/>
    </source>
</evidence>
<sequence length="611" mass="71023">MSHNYEYDDSGLASSYLFLSILLPITLFKIYKYFTLKSKVLEFPCVCDFCTKKVRRKRFGINSLIFLIPIVCILLKNIFTIKMERKSSIFNPYEVLGLQEEASKREIKKAFRKMNKKYDDVFAPEGSKEEYKNKKVEIGKAYNVLKDGKGFQKMIEEEIDAKGNEIVAIPKWIINQGYVMLILYAIILGLVFPRWAVSKWKKNIERNKLGVYYTTMEYLYGKISSDLVSGTSEYSTVRNLINILTETREFKERKWKTKNISEIKNLIEYKFGVPLKDDKKACDGYFILCDHLFRTGKSETQDIEYIQRTTLSLLNAMKKICFARNLESVLKNIFIFEKMVVQAIFDPEYWMMQYPHVKFENILLGGKIVGKGNVYENTEEFLKSILEEADLKVDLELFKKLPKIYFKNINCGVKSTGHVEEEASDVDENSFNNENMSNMSLLESGLNSGTSSVSFDIKSDELKRKKKEIKIFKIEENALVSLNITLDKILEDNEKIKIKSIGLCEEDPGYILQQEGEMDVKLYNSIGNYKEQACHAPFLTFRRLCRWTVYIIIDGKIYNEVSSFYDFEGEKKLLWEFDGKNAGSSSQIRICIMNDTYFGGDMCEEICLKYV</sequence>
<dbReference type="PROSITE" id="PS50076">
    <property type="entry name" value="DNAJ_2"/>
    <property type="match status" value="1"/>
</dbReference>
<dbReference type="VEuPathDB" id="MicrosporidiaDB:CWI37_0964p0010"/>
<dbReference type="PANTHER" id="PTHR24075">
    <property type="entry name" value="SEC63 DOMAIN-CONTAINING"/>
    <property type="match status" value="1"/>
</dbReference>
<dbReference type="PRINTS" id="PR00625">
    <property type="entry name" value="JDOMAIN"/>
</dbReference>
<proteinExistence type="predicted"/>